<protein>
    <submittedName>
        <fullName evidence="1">Uncharacterized protein</fullName>
    </submittedName>
</protein>
<sequence>MSLPYKAVDLPSVAVKENVHSCSGRLEASDKSPDTGILAIRLTAGPTNPRTIRELGINYGTPLQRLTNGREHHTGWKLRSGGCAEL</sequence>
<organism evidence="1 2">
    <name type="scientific">Iphiclides podalirius</name>
    <name type="common">scarce swallowtail</name>
    <dbReference type="NCBI Taxonomy" id="110791"/>
    <lineage>
        <taxon>Eukaryota</taxon>
        <taxon>Metazoa</taxon>
        <taxon>Ecdysozoa</taxon>
        <taxon>Arthropoda</taxon>
        <taxon>Hexapoda</taxon>
        <taxon>Insecta</taxon>
        <taxon>Pterygota</taxon>
        <taxon>Neoptera</taxon>
        <taxon>Endopterygota</taxon>
        <taxon>Lepidoptera</taxon>
        <taxon>Glossata</taxon>
        <taxon>Ditrysia</taxon>
        <taxon>Papilionoidea</taxon>
        <taxon>Papilionidae</taxon>
        <taxon>Papilioninae</taxon>
        <taxon>Iphiclides</taxon>
    </lineage>
</organism>
<dbReference type="Proteomes" id="UP000837857">
    <property type="component" value="Chromosome 7"/>
</dbReference>
<evidence type="ECO:0000313" key="2">
    <source>
        <dbReference type="Proteomes" id="UP000837857"/>
    </source>
</evidence>
<reference evidence="1" key="1">
    <citation type="submission" date="2022-03" db="EMBL/GenBank/DDBJ databases">
        <authorList>
            <person name="Martin H S."/>
        </authorList>
    </citation>
    <scope>NUCLEOTIDE SEQUENCE</scope>
</reference>
<keyword evidence="2" id="KW-1185">Reference proteome</keyword>
<name>A0ABN8J4P5_9NEOP</name>
<accession>A0ABN8J4P5</accession>
<gene>
    <name evidence="1" type="ORF">IPOD504_LOCUS16101</name>
</gene>
<evidence type="ECO:0000313" key="1">
    <source>
        <dbReference type="EMBL" id="CAH2074492.1"/>
    </source>
</evidence>
<dbReference type="EMBL" id="OW152819">
    <property type="protein sequence ID" value="CAH2074492.1"/>
    <property type="molecule type" value="Genomic_DNA"/>
</dbReference>
<proteinExistence type="predicted"/>
<feature type="non-terminal residue" evidence="1">
    <location>
        <position position="86"/>
    </location>
</feature>